<evidence type="ECO:0000256" key="8">
    <source>
        <dbReference type="ARBA" id="ARBA00023136"/>
    </source>
</evidence>
<feature type="signal peptide" evidence="11">
    <location>
        <begin position="1"/>
        <end position="18"/>
    </location>
</feature>
<feature type="chain" id="PRO_5024847932" evidence="11">
    <location>
        <begin position="19"/>
        <end position="761"/>
    </location>
</feature>
<feature type="transmembrane region" description="Helical" evidence="10">
    <location>
        <begin position="163"/>
        <end position="185"/>
    </location>
</feature>
<name>A0A5N7AWW6_9EURO</name>
<feature type="transmembrane region" description="Helical" evidence="10">
    <location>
        <begin position="396"/>
        <end position="414"/>
    </location>
</feature>
<keyword evidence="7" id="KW-0406">Ion transport</keyword>
<organism evidence="13 14">
    <name type="scientific">Aspergillus bertholletiae</name>
    <dbReference type="NCBI Taxonomy" id="1226010"/>
    <lineage>
        <taxon>Eukaryota</taxon>
        <taxon>Fungi</taxon>
        <taxon>Dikarya</taxon>
        <taxon>Ascomycota</taxon>
        <taxon>Pezizomycotina</taxon>
        <taxon>Eurotiomycetes</taxon>
        <taxon>Eurotiomycetidae</taxon>
        <taxon>Eurotiales</taxon>
        <taxon>Aspergillaceae</taxon>
        <taxon>Aspergillus</taxon>
        <taxon>Aspergillus subgen. Circumdati</taxon>
    </lineage>
</organism>
<dbReference type="Pfam" id="PF01794">
    <property type="entry name" value="Ferric_reduct"/>
    <property type="match status" value="1"/>
</dbReference>
<evidence type="ECO:0000256" key="11">
    <source>
        <dbReference type="SAM" id="SignalP"/>
    </source>
</evidence>
<proteinExistence type="inferred from homology"/>
<feature type="transmembrane region" description="Helical" evidence="10">
    <location>
        <begin position="245"/>
        <end position="265"/>
    </location>
</feature>
<dbReference type="CDD" id="cd06186">
    <property type="entry name" value="NOX_Duox_like_FAD_NADP"/>
    <property type="match status" value="1"/>
</dbReference>
<keyword evidence="11" id="KW-0732">Signal</keyword>
<sequence length="761" mass="84896">MRFASATVALCLSPLIVAKDLSPSNTNEYCMYAIYKSLSPLTWKESTNTSSLARSISASECSNEAEVTSIYLSVAEYCHGKAYDAGLAFWDRWCVHSGTSLTGLDKIEADVTTAYIERLSTINPDIVGKTTIVSPVLLDKSYYLRAVRSVAASQSDNTRSINIAWGIHGYWGLVILVGIIQNFIASISYAQAAGQAQDPEKSQLRPWRQFAPRQMSRIISSIHTYVVLSPSLGNYHRRLLWGCKVPLRIQTLTILAFWALAIILSCLRYDAYSDDPFNGTLAYQIWKYMGPRLGFLAFACLPWLWIFAGRNNIFIWATGWDFQTFNLFHRHLARVSIIFAIIHSISYTVKYLAYSPSKYYKNLGTDWFRLGIVATVLMSLMIPFSSVALRKRYYEVFLIIHIVFGIVIIYALFVHMSKFGTEYTPHLWPLVAIWSFDRLLRIIRLTLCNLRVHCSGKVVCANQSTVTYHPGSNVLRIEIRPSSLPIPPKAGDVYYIYQPGAICAWENHPFTMASFQTPAGAKANGSPPSPALPGLEAEKEAYDNTTAGPLALPCNQNQSIPAAPTLTFWVRPYSGWTKRLKDRCLQASGISYPTLLVEGPYGRRESLHSFTSVVMIMGGTGIGVATAYLQDLLSREAVGGDLYRQIDLHWTVRELTLIGDLCRAELGEFLDHSRVRMHFYCSTGTRHSLAGQEGSLTVENGRAPIQSIIARAAAQADEVLGEVAVLVCGPAGMADDSRAAVVQQRRNGCRRIEYFEEAYGW</sequence>
<feature type="domain" description="FAD-binding FR-type" evidence="12">
    <location>
        <begin position="432"/>
        <end position="607"/>
    </location>
</feature>
<keyword evidence="3" id="KW-0813">Transport</keyword>
<evidence type="ECO:0000256" key="10">
    <source>
        <dbReference type="SAM" id="Phobius"/>
    </source>
</evidence>
<feature type="transmembrane region" description="Helical" evidence="10">
    <location>
        <begin position="327"/>
        <end position="347"/>
    </location>
</feature>
<dbReference type="InterPro" id="IPR013121">
    <property type="entry name" value="Fe_red_NAD-bd_6"/>
</dbReference>
<evidence type="ECO:0000256" key="2">
    <source>
        <dbReference type="ARBA" id="ARBA00006278"/>
    </source>
</evidence>
<dbReference type="PANTHER" id="PTHR32361:SF9">
    <property type="entry name" value="FERRIC REDUCTASE TRANSMEMBRANE COMPONENT 3-RELATED"/>
    <property type="match status" value="1"/>
</dbReference>
<protein>
    <submittedName>
        <fullName evidence="13">Ferric reductase like transmembrane component-domain-containing protein</fullName>
    </submittedName>
</protein>
<dbReference type="InterPro" id="IPR051410">
    <property type="entry name" value="Ferric/Cupric_Reductase"/>
</dbReference>
<dbReference type="GO" id="GO:0006826">
    <property type="term" value="P:iron ion transport"/>
    <property type="evidence" value="ECO:0007669"/>
    <property type="project" value="TreeGrafter"/>
</dbReference>
<dbReference type="PROSITE" id="PS51384">
    <property type="entry name" value="FAD_FR"/>
    <property type="match status" value="1"/>
</dbReference>
<dbReference type="SFLD" id="SFLDS00052">
    <property type="entry name" value="Ferric_Reductase_Domain"/>
    <property type="match status" value="1"/>
</dbReference>
<gene>
    <name evidence="13" type="ORF">BDV26DRAFT_284342</name>
</gene>
<keyword evidence="6" id="KW-0560">Oxidoreductase</keyword>
<keyword evidence="14" id="KW-1185">Reference proteome</keyword>
<dbReference type="Pfam" id="PF08030">
    <property type="entry name" value="NAD_binding_6"/>
    <property type="match status" value="1"/>
</dbReference>
<dbReference type="Gene3D" id="3.40.50.80">
    <property type="entry name" value="Nucleotide-binding domain of ferredoxin-NADP reductase (FNR) module"/>
    <property type="match status" value="1"/>
</dbReference>
<evidence type="ECO:0000259" key="12">
    <source>
        <dbReference type="PROSITE" id="PS51384"/>
    </source>
</evidence>
<comment type="subcellular location">
    <subcellularLocation>
        <location evidence="1">Membrane</location>
        <topology evidence="1">Multi-pass membrane protein</topology>
    </subcellularLocation>
</comment>
<evidence type="ECO:0000313" key="14">
    <source>
        <dbReference type="Proteomes" id="UP000326198"/>
    </source>
</evidence>
<evidence type="ECO:0000256" key="7">
    <source>
        <dbReference type="ARBA" id="ARBA00023065"/>
    </source>
</evidence>
<keyword evidence="9" id="KW-0325">Glycoprotein</keyword>
<dbReference type="InterPro" id="IPR013130">
    <property type="entry name" value="Fe3_Rdtase_TM_dom"/>
</dbReference>
<keyword evidence="4 10" id="KW-0812">Transmembrane</keyword>
<dbReference type="GO" id="GO:0005886">
    <property type="term" value="C:plasma membrane"/>
    <property type="evidence" value="ECO:0007669"/>
    <property type="project" value="TreeGrafter"/>
</dbReference>
<dbReference type="SFLD" id="SFLDG01168">
    <property type="entry name" value="Ferric_reductase_subgroup_(FRE"/>
    <property type="match status" value="1"/>
</dbReference>
<feature type="transmembrane region" description="Helical" evidence="10">
    <location>
        <begin position="367"/>
        <end position="389"/>
    </location>
</feature>
<evidence type="ECO:0000256" key="1">
    <source>
        <dbReference type="ARBA" id="ARBA00004141"/>
    </source>
</evidence>
<evidence type="ECO:0000313" key="13">
    <source>
        <dbReference type="EMBL" id="KAE8374347.1"/>
    </source>
</evidence>
<dbReference type="SUPFAM" id="SSF52343">
    <property type="entry name" value="Ferredoxin reductase-like, C-terminal NADP-linked domain"/>
    <property type="match status" value="1"/>
</dbReference>
<evidence type="ECO:0000256" key="6">
    <source>
        <dbReference type="ARBA" id="ARBA00023002"/>
    </source>
</evidence>
<keyword evidence="5 10" id="KW-1133">Transmembrane helix</keyword>
<dbReference type="GO" id="GO:0000293">
    <property type="term" value="F:ferric-chelate reductase activity"/>
    <property type="evidence" value="ECO:0007669"/>
    <property type="project" value="UniProtKB-ARBA"/>
</dbReference>
<keyword evidence="8 10" id="KW-0472">Membrane</keyword>
<evidence type="ECO:0000256" key="9">
    <source>
        <dbReference type="ARBA" id="ARBA00023180"/>
    </source>
</evidence>
<dbReference type="GO" id="GO:0015677">
    <property type="term" value="P:copper ion import"/>
    <property type="evidence" value="ECO:0007669"/>
    <property type="project" value="TreeGrafter"/>
</dbReference>
<feature type="transmembrane region" description="Helical" evidence="10">
    <location>
        <begin position="285"/>
        <end position="306"/>
    </location>
</feature>
<evidence type="ECO:0000256" key="3">
    <source>
        <dbReference type="ARBA" id="ARBA00022448"/>
    </source>
</evidence>
<reference evidence="13 14" key="1">
    <citation type="submission" date="2019-04" db="EMBL/GenBank/DDBJ databases">
        <title>Friends and foes A comparative genomics studyof 23 Aspergillus species from section Flavi.</title>
        <authorList>
            <consortium name="DOE Joint Genome Institute"/>
            <person name="Kjaerbolling I."/>
            <person name="Vesth T."/>
            <person name="Frisvad J.C."/>
            <person name="Nybo J.L."/>
            <person name="Theobald S."/>
            <person name="Kildgaard S."/>
            <person name="Isbrandt T."/>
            <person name="Kuo A."/>
            <person name="Sato A."/>
            <person name="Lyhne E.K."/>
            <person name="Kogle M.E."/>
            <person name="Wiebenga A."/>
            <person name="Kun R.S."/>
            <person name="Lubbers R.J."/>
            <person name="Makela M.R."/>
            <person name="Barry K."/>
            <person name="Chovatia M."/>
            <person name="Clum A."/>
            <person name="Daum C."/>
            <person name="Haridas S."/>
            <person name="He G."/>
            <person name="LaButti K."/>
            <person name="Lipzen A."/>
            <person name="Mondo S."/>
            <person name="Riley R."/>
            <person name="Salamov A."/>
            <person name="Simmons B.A."/>
            <person name="Magnuson J.K."/>
            <person name="Henrissat B."/>
            <person name="Mortensen U.H."/>
            <person name="Larsen T.O."/>
            <person name="Devries R.P."/>
            <person name="Grigoriev I.V."/>
            <person name="Machida M."/>
            <person name="Baker S.E."/>
            <person name="Andersen M.R."/>
        </authorList>
    </citation>
    <scope>NUCLEOTIDE SEQUENCE [LARGE SCALE GENOMIC DNA]</scope>
    <source>
        <strain evidence="13 14">IBT 29228</strain>
    </source>
</reference>
<dbReference type="GO" id="GO:0006879">
    <property type="term" value="P:intracellular iron ion homeostasis"/>
    <property type="evidence" value="ECO:0007669"/>
    <property type="project" value="TreeGrafter"/>
</dbReference>
<dbReference type="EMBL" id="ML736287">
    <property type="protein sequence ID" value="KAE8374347.1"/>
    <property type="molecule type" value="Genomic_DNA"/>
</dbReference>
<dbReference type="AlphaFoldDB" id="A0A5N7AWW6"/>
<dbReference type="InterPro" id="IPR017927">
    <property type="entry name" value="FAD-bd_FR_type"/>
</dbReference>
<evidence type="ECO:0000256" key="5">
    <source>
        <dbReference type="ARBA" id="ARBA00022989"/>
    </source>
</evidence>
<dbReference type="Proteomes" id="UP000326198">
    <property type="component" value="Unassembled WGS sequence"/>
</dbReference>
<evidence type="ECO:0000256" key="4">
    <source>
        <dbReference type="ARBA" id="ARBA00022692"/>
    </source>
</evidence>
<dbReference type="PANTHER" id="PTHR32361">
    <property type="entry name" value="FERRIC/CUPRIC REDUCTASE TRANSMEMBRANE COMPONENT"/>
    <property type="match status" value="1"/>
</dbReference>
<dbReference type="OrthoDB" id="167398at2759"/>
<comment type="similarity">
    <text evidence="2">Belongs to the ferric reductase (FRE) family.</text>
</comment>
<accession>A0A5N7AWW6</accession>
<dbReference type="InterPro" id="IPR039261">
    <property type="entry name" value="FNR_nucleotide-bd"/>
</dbReference>